<sequence length="219" mass="25366">MRDGMQYLSDEDVVHICLVVMVEVMFMGRELNQLVSDTVLRAVDDLMTFDSYPWGSHIWTHTYNSLHLATARRHTQKNKHISKSTLSGFAHALKVWILEMFPVCRHHFTKRTDRAIRGTRWDRDIVLNKKSCVAIFNSVSDVRSLTIVIGIYPASPIWKERRPGDRRRDLDDDEDDEDDDDEDDDDYEDGDDGTGYQAPPSSSHHGVPPPDPYQHRRRS</sequence>
<name>A0ACB8Z3T0_ARCLA</name>
<reference evidence="1 2" key="2">
    <citation type="journal article" date="2022" name="Mol. Ecol. Resour.">
        <title>The genomes of chicory, endive, great burdock and yacon provide insights into Asteraceae paleo-polyploidization history and plant inulin production.</title>
        <authorList>
            <person name="Fan W."/>
            <person name="Wang S."/>
            <person name="Wang H."/>
            <person name="Wang A."/>
            <person name="Jiang F."/>
            <person name="Liu H."/>
            <person name="Zhao H."/>
            <person name="Xu D."/>
            <person name="Zhang Y."/>
        </authorList>
    </citation>
    <scope>NUCLEOTIDE SEQUENCE [LARGE SCALE GENOMIC DNA]</scope>
    <source>
        <strain evidence="2">cv. Niubang</strain>
    </source>
</reference>
<dbReference type="EMBL" id="CM042057">
    <property type="protein sequence ID" value="KAI3692248.1"/>
    <property type="molecule type" value="Genomic_DNA"/>
</dbReference>
<protein>
    <submittedName>
        <fullName evidence="1">Uncharacterized protein</fullName>
    </submittedName>
</protein>
<keyword evidence="2" id="KW-1185">Reference proteome</keyword>
<reference evidence="2" key="1">
    <citation type="journal article" date="2022" name="Mol. Ecol. Resour.">
        <title>The genomes of chicory, endive, great burdock and yacon provide insights into Asteraceae palaeo-polyploidization history and plant inulin production.</title>
        <authorList>
            <person name="Fan W."/>
            <person name="Wang S."/>
            <person name="Wang H."/>
            <person name="Wang A."/>
            <person name="Jiang F."/>
            <person name="Liu H."/>
            <person name="Zhao H."/>
            <person name="Xu D."/>
            <person name="Zhang Y."/>
        </authorList>
    </citation>
    <scope>NUCLEOTIDE SEQUENCE [LARGE SCALE GENOMIC DNA]</scope>
    <source>
        <strain evidence="2">cv. Niubang</strain>
    </source>
</reference>
<organism evidence="1 2">
    <name type="scientific">Arctium lappa</name>
    <name type="common">Greater burdock</name>
    <name type="synonym">Lappa major</name>
    <dbReference type="NCBI Taxonomy" id="4217"/>
    <lineage>
        <taxon>Eukaryota</taxon>
        <taxon>Viridiplantae</taxon>
        <taxon>Streptophyta</taxon>
        <taxon>Embryophyta</taxon>
        <taxon>Tracheophyta</taxon>
        <taxon>Spermatophyta</taxon>
        <taxon>Magnoliopsida</taxon>
        <taxon>eudicotyledons</taxon>
        <taxon>Gunneridae</taxon>
        <taxon>Pentapetalae</taxon>
        <taxon>asterids</taxon>
        <taxon>campanulids</taxon>
        <taxon>Asterales</taxon>
        <taxon>Asteraceae</taxon>
        <taxon>Carduoideae</taxon>
        <taxon>Cardueae</taxon>
        <taxon>Arctiinae</taxon>
        <taxon>Arctium</taxon>
    </lineage>
</organism>
<gene>
    <name evidence="1" type="ORF">L6452_32061</name>
</gene>
<evidence type="ECO:0000313" key="2">
    <source>
        <dbReference type="Proteomes" id="UP001055879"/>
    </source>
</evidence>
<dbReference type="Proteomes" id="UP001055879">
    <property type="component" value="Linkage Group LG11"/>
</dbReference>
<proteinExistence type="predicted"/>
<evidence type="ECO:0000313" key="1">
    <source>
        <dbReference type="EMBL" id="KAI3692248.1"/>
    </source>
</evidence>
<comment type="caution">
    <text evidence="1">The sequence shown here is derived from an EMBL/GenBank/DDBJ whole genome shotgun (WGS) entry which is preliminary data.</text>
</comment>
<accession>A0ACB8Z3T0</accession>